<dbReference type="GO" id="GO:0004672">
    <property type="term" value="F:protein kinase activity"/>
    <property type="evidence" value="ECO:0007669"/>
    <property type="project" value="InterPro"/>
</dbReference>
<dbReference type="SUPFAM" id="SSF56112">
    <property type="entry name" value="Protein kinase-like (PK-like)"/>
    <property type="match status" value="1"/>
</dbReference>
<dbReference type="InterPro" id="IPR011009">
    <property type="entry name" value="Kinase-like_dom_sf"/>
</dbReference>
<proteinExistence type="predicted"/>
<dbReference type="FunCoup" id="A2EKQ8">
    <property type="interactions" value="26"/>
</dbReference>
<dbReference type="KEGG" id="tva:4764679"/>
<dbReference type="VEuPathDB" id="TrichDB:TVAG_103470"/>
<dbReference type="InterPro" id="IPR000719">
    <property type="entry name" value="Prot_kinase_dom"/>
</dbReference>
<dbReference type="PROSITE" id="PS50011">
    <property type="entry name" value="PROTEIN_KINASE_DOM"/>
    <property type="match status" value="1"/>
</dbReference>
<dbReference type="PANTHER" id="PTHR24362:SF309">
    <property type="entry name" value="PROTEIN KINASE DOMAIN-CONTAINING PROTEIN"/>
    <property type="match status" value="1"/>
</dbReference>
<dbReference type="EMBL" id="DS113415">
    <property type="protein sequence ID" value="EAY06797.1"/>
    <property type="molecule type" value="Genomic_DNA"/>
</dbReference>
<keyword evidence="5" id="KW-1185">Reference proteome</keyword>
<keyword evidence="4" id="KW-0808">Transferase</keyword>
<dbReference type="PROSITE" id="PS00108">
    <property type="entry name" value="PROTEIN_KINASE_ST"/>
    <property type="match status" value="1"/>
</dbReference>
<dbReference type="VEuPathDB" id="TrichDB:TVAGG3_0931140"/>
<evidence type="ECO:0000256" key="2">
    <source>
        <dbReference type="ARBA" id="ARBA00022840"/>
    </source>
</evidence>
<dbReference type="eggNOG" id="KOG0583">
    <property type="taxonomic scope" value="Eukaryota"/>
</dbReference>
<dbReference type="Proteomes" id="UP000001542">
    <property type="component" value="Unassembled WGS sequence"/>
</dbReference>
<keyword evidence="2" id="KW-0067">ATP-binding</keyword>
<dbReference type="OrthoDB" id="541276at2759"/>
<dbReference type="SMR" id="A2EKQ8"/>
<feature type="domain" description="Protein kinase" evidence="3">
    <location>
        <begin position="15"/>
        <end position="268"/>
    </location>
</feature>
<dbReference type="SMART" id="SM00220">
    <property type="entry name" value="S_TKc"/>
    <property type="match status" value="1"/>
</dbReference>
<keyword evidence="1" id="KW-0547">Nucleotide-binding</keyword>
<gene>
    <name evidence="4" type="ORF">TVAG_103470</name>
</gene>
<dbReference type="AlphaFoldDB" id="A2EKQ8"/>
<dbReference type="Gene3D" id="1.10.510.10">
    <property type="entry name" value="Transferase(Phosphotransferase) domain 1"/>
    <property type="match status" value="1"/>
</dbReference>
<evidence type="ECO:0000313" key="4">
    <source>
        <dbReference type="EMBL" id="EAY06797.1"/>
    </source>
</evidence>
<dbReference type="InParanoid" id="A2EKQ8"/>
<evidence type="ECO:0000313" key="5">
    <source>
        <dbReference type="Proteomes" id="UP000001542"/>
    </source>
</evidence>
<dbReference type="STRING" id="5722.A2EKQ8"/>
<name>A2EKQ8_TRIV3</name>
<protein>
    <submittedName>
        <fullName evidence="4">CAMK family protein kinase</fullName>
    </submittedName>
</protein>
<dbReference type="Pfam" id="PF00069">
    <property type="entry name" value="Pkinase"/>
    <property type="match status" value="1"/>
</dbReference>
<dbReference type="RefSeq" id="XP_001319020.1">
    <property type="nucleotide sequence ID" value="XM_001318985.1"/>
</dbReference>
<dbReference type="PANTHER" id="PTHR24362">
    <property type="entry name" value="SERINE/THREONINE-PROTEIN KINASE NEK"/>
    <property type="match status" value="1"/>
</dbReference>
<accession>A2EKQ8</accession>
<evidence type="ECO:0000259" key="3">
    <source>
        <dbReference type="PROSITE" id="PS50011"/>
    </source>
</evidence>
<dbReference type="InterPro" id="IPR008271">
    <property type="entry name" value="Ser/Thr_kinase_AS"/>
</dbReference>
<evidence type="ECO:0000256" key="1">
    <source>
        <dbReference type="ARBA" id="ARBA00022741"/>
    </source>
</evidence>
<reference evidence="4" key="1">
    <citation type="submission" date="2006-10" db="EMBL/GenBank/DDBJ databases">
        <authorList>
            <person name="Amadeo P."/>
            <person name="Zhao Q."/>
            <person name="Wortman J."/>
            <person name="Fraser-Liggett C."/>
            <person name="Carlton J."/>
        </authorList>
    </citation>
    <scope>NUCLEOTIDE SEQUENCE</scope>
    <source>
        <strain evidence="4">G3</strain>
    </source>
</reference>
<dbReference type="FunFam" id="1.10.510.10:FF:000571">
    <property type="entry name" value="Maternal embryonic leucine zipper kinase"/>
    <property type="match status" value="1"/>
</dbReference>
<dbReference type="GO" id="GO:0005524">
    <property type="term" value="F:ATP binding"/>
    <property type="evidence" value="ECO:0007669"/>
    <property type="project" value="UniProtKB-KW"/>
</dbReference>
<reference evidence="4" key="2">
    <citation type="journal article" date="2007" name="Science">
        <title>Draft genome sequence of the sexually transmitted pathogen Trichomonas vaginalis.</title>
        <authorList>
            <person name="Carlton J.M."/>
            <person name="Hirt R.P."/>
            <person name="Silva J.C."/>
            <person name="Delcher A.L."/>
            <person name="Schatz M."/>
            <person name="Zhao Q."/>
            <person name="Wortman J.R."/>
            <person name="Bidwell S.L."/>
            <person name="Alsmark U.C.M."/>
            <person name="Besteiro S."/>
            <person name="Sicheritz-Ponten T."/>
            <person name="Noel C.J."/>
            <person name="Dacks J.B."/>
            <person name="Foster P.G."/>
            <person name="Simillion C."/>
            <person name="Van de Peer Y."/>
            <person name="Miranda-Saavedra D."/>
            <person name="Barton G.J."/>
            <person name="Westrop G.D."/>
            <person name="Mueller S."/>
            <person name="Dessi D."/>
            <person name="Fiori P.L."/>
            <person name="Ren Q."/>
            <person name="Paulsen I."/>
            <person name="Zhang H."/>
            <person name="Bastida-Corcuera F.D."/>
            <person name="Simoes-Barbosa A."/>
            <person name="Brown M.T."/>
            <person name="Hayes R.D."/>
            <person name="Mukherjee M."/>
            <person name="Okumura C.Y."/>
            <person name="Schneider R."/>
            <person name="Smith A.J."/>
            <person name="Vanacova S."/>
            <person name="Villalvazo M."/>
            <person name="Haas B.J."/>
            <person name="Pertea M."/>
            <person name="Feldblyum T.V."/>
            <person name="Utterback T.R."/>
            <person name="Shu C.L."/>
            <person name="Osoegawa K."/>
            <person name="de Jong P.J."/>
            <person name="Hrdy I."/>
            <person name="Horvathova L."/>
            <person name="Zubacova Z."/>
            <person name="Dolezal P."/>
            <person name="Malik S.B."/>
            <person name="Logsdon J.M. Jr."/>
            <person name="Henze K."/>
            <person name="Gupta A."/>
            <person name="Wang C.C."/>
            <person name="Dunne R.L."/>
            <person name="Upcroft J.A."/>
            <person name="Upcroft P."/>
            <person name="White O."/>
            <person name="Salzberg S.L."/>
            <person name="Tang P."/>
            <person name="Chiu C.-H."/>
            <person name="Lee Y.-S."/>
            <person name="Embley T.M."/>
            <person name="Coombs G.H."/>
            <person name="Mottram J.C."/>
            <person name="Tachezy J."/>
            <person name="Fraser-Liggett C.M."/>
            <person name="Johnson P.J."/>
        </authorList>
    </citation>
    <scope>NUCLEOTIDE SEQUENCE [LARGE SCALE GENOMIC DNA]</scope>
    <source>
        <strain evidence="4">G3</strain>
    </source>
</reference>
<sequence length="307" mass="35174">MNQENIGPLLLSKGYQLIDYINKGGFGSCYLVHSLKYNMKFACKISHSQNFESKISSSFSREVSTRIQLNHTNIVRVYDVFIVENYLAIILEYCPGGSVLSKMDGQDSLSIPKLIKYTYQMLDALCFIHSKGIAHSDIKPGNMLVDEFNRIKICDFGLSQFANHNETNSISFCGSTNYMAPEILMNTKYDPFKADVWSLGITLYQMLSGRLPFVNPLVSYRIEAMKIGHERIMTAPRNFNKLIDLCLRFDPQTRPNMFQIKKHFEENFGKPSSSKLQSETTLFRRSAQQSIIKISKRVKKYVENTVC</sequence>
<keyword evidence="4" id="KW-0418">Kinase</keyword>
<organism evidence="4 5">
    <name type="scientific">Trichomonas vaginalis (strain ATCC PRA-98 / G3)</name>
    <dbReference type="NCBI Taxonomy" id="412133"/>
    <lineage>
        <taxon>Eukaryota</taxon>
        <taxon>Metamonada</taxon>
        <taxon>Parabasalia</taxon>
        <taxon>Trichomonadida</taxon>
        <taxon>Trichomonadidae</taxon>
        <taxon>Trichomonas</taxon>
    </lineage>
</organism>